<dbReference type="InterPro" id="IPR045584">
    <property type="entry name" value="Pilin-like"/>
</dbReference>
<evidence type="ECO:0000256" key="1">
    <source>
        <dbReference type="ARBA" id="ARBA00004377"/>
    </source>
</evidence>
<dbReference type="GO" id="GO:0005886">
    <property type="term" value="C:plasma membrane"/>
    <property type="evidence" value="ECO:0007669"/>
    <property type="project" value="UniProtKB-SubCell"/>
</dbReference>
<keyword evidence="6 11" id="KW-0812">Transmembrane</keyword>
<keyword evidence="4" id="KW-0488">Methylation</keyword>
<evidence type="ECO:0000256" key="3">
    <source>
        <dbReference type="ARBA" id="ARBA00022475"/>
    </source>
</evidence>
<name>A0A941ICD2_9BURK</name>
<dbReference type="Pfam" id="PF12019">
    <property type="entry name" value="GspH"/>
    <property type="match status" value="1"/>
</dbReference>
<keyword evidence="3" id="KW-1003">Cell membrane</keyword>
<dbReference type="RefSeq" id="WP_212675198.1">
    <property type="nucleotide sequence ID" value="NZ_JAGSPJ010000003.1"/>
</dbReference>
<dbReference type="GO" id="GO:0015628">
    <property type="term" value="P:protein secretion by the type II secretion system"/>
    <property type="evidence" value="ECO:0007669"/>
    <property type="project" value="InterPro"/>
</dbReference>
<proteinExistence type="inferred from homology"/>
<feature type="domain" description="General secretion pathway GspH" evidence="12">
    <location>
        <begin position="58"/>
        <end position="157"/>
    </location>
</feature>
<dbReference type="Gene3D" id="3.30.700.10">
    <property type="entry name" value="Glycoprotein, Type 4 Pilin"/>
    <property type="match status" value="1"/>
</dbReference>
<comment type="subcellular location">
    <subcellularLocation>
        <location evidence="1">Cell inner membrane</location>
        <topology evidence="1">Single-pass membrane protein</topology>
    </subcellularLocation>
</comment>
<keyword evidence="14" id="KW-1185">Reference proteome</keyword>
<evidence type="ECO:0000256" key="4">
    <source>
        <dbReference type="ARBA" id="ARBA00022481"/>
    </source>
</evidence>
<gene>
    <name evidence="13" type="ORF">KDM90_08620</name>
</gene>
<sequence length="171" mass="18746">MQSQGISLRHFQISQTQSHGFTMVELILVILLFGILSAIAIPKFTAKTDFDARGFYDQTQSMLRFAHKTAIAQRRPVWVQISQAAGIMCLTYVQVNVNCQSDGGAPVYASGESNWYVQTAPTDLRFGSSPNFSFDALGRISTGTTINLSIFQNSSTLVGTIIIEAETGYVH</sequence>
<feature type="transmembrane region" description="Helical" evidence="11">
    <location>
        <begin position="21"/>
        <end position="41"/>
    </location>
</feature>
<evidence type="ECO:0000256" key="8">
    <source>
        <dbReference type="ARBA" id="ARBA00023136"/>
    </source>
</evidence>
<dbReference type="SUPFAM" id="SSF54523">
    <property type="entry name" value="Pili subunits"/>
    <property type="match status" value="1"/>
</dbReference>
<evidence type="ECO:0000256" key="7">
    <source>
        <dbReference type="ARBA" id="ARBA00022989"/>
    </source>
</evidence>
<evidence type="ECO:0000256" key="11">
    <source>
        <dbReference type="SAM" id="Phobius"/>
    </source>
</evidence>
<dbReference type="InterPro" id="IPR012902">
    <property type="entry name" value="N_methyl_site"/>
</dbReference>
<evidence type="ECO:0000256" key="5">
    <source>
        <dbReference type="ARBA" id="ARBA00022519"/>
    </source>
</evidence>
<reference evidence="13" key="1">
    <citation type="submission" date="2021-04" db="EMBL/GenBank/DDBJ databases">
        <title>novel species isolated from subtropical streams in China.</title>
        <authorList>
            <person name="Lu H."/>
        </authorList>
    </citation>
    <scope>NUCLEOTIDE SEQUENCE</scope>
    <source>
        <strain evidence="13">FT137W</strain>
    </source>
</reference>
<evidence type="ECO:0000256" key="2">
    <source>
        <dbReference type="ARBA" id="ARBA00021549"/>
    </source>
</evidence>
<evidence type="ECO:0000259" key="12">
    <source>
        <dbReference type="Pfam" id="PF12019"/>
    </source>
</evidence>
<evidence type="ECO:0000313" key="14">
    <source>
        <dbReference type="Proteomes" id="UP000678545"/>
    </source>
</evidence>
<keyword evidence="5" id="KW-0997">Cell inner membrane</keyword>
<dbReference type="Pfam" id="PF07963">
    <property type="entry name" value="N_methyl"/>
    <property type="match status" value="1"/>
</dbReference>
<evidence type="ECO:0000256" key="10">
    <source>
        <dbReference type="ARBA" id="ARBA00030775"/>
    </source>
</evidence>
<dbReference type="EMBL" id="JAGSPJ010000003">
    <property type="protein sequence ID" value="MBR7800059.1"/>
    <property type="molecule type" value="Genomic_DNA"/>
</dbReference>
<evidence type="ECO:0000313" key="13">
    <source>
        <dbReference type="EMBL" id="MBR7800059.1"/>
    </source>
</evidence>
<comment type="similarity">
    <text evidence="9">Belongs to the GSP H family.</text>
</comment>
<dbReference type="GO" id="GO:0015627">
    <property type="term" value="C:type II protein secretion system complex"/>
    <property type="evidence" value="ECO:0007669"/>
    <property type="project" value="InterPro"/>
</dbReference>
<evidence type="ECO:0000256" key="9">
    <source>
        <dbReference type="ARBA" id="ARBA00025772"/>
    </source>
</evidence>
<dbReference type="AlphaFoldDB" id="A0A941ICD2"/>
<organism evidence="13 14">
    <name type="scientific">Undibacterium fentianense</name>
    <dbReference type="NCBI Taxonomy" id="2828728"/>
    <lineage>
        <taxon>Bacteria</taxon>
        <taxon>Pseudomonadati</taxon>
        <taxon>Pseudomonadota</taxon>
        <taxon>Betaproteobacteria</taxon>
        <taxon>Burkholderiales</taxon>
        <taxon>Oxalobacteraceae</taxon>
        <taxon>Undibacterium</taxon>
    </lineage>
</organism>
<accession>A0A941ICD2</accession>
<dbReference type="Proteomes" id="UP000678545">
    <property type="component" value="Unassembled WGS sequence"/>
</dbReference>
<evidence type="ECO:0000256" key="6">
    <source>
        <dbReference type="ARBA" id="ARBA00022692"/>
    </source>
</evidence>
<dbReference type="InterPro" id="IPR022346">
    <property type="entry name" value="T2SS_GspH"/>
</dbReference>
<keyword evidence="7 11" id="KW-1133">Transmembrane helix</keyword>
<comment type="caution">
    <text evidence="13">The sequence shown here is derived from an EMBL/GenBank/DDBJ whole genome shotgun (WGS) entry which is preliminary data.</text>
</comment>
<dbReference type="NCBIfam" id="TIGR02532">
    <property type="entry name" value="IV_pilin_GFxxxE"/>
    <property type="match status" value="1"/>
</dbReference>
<keyword evidence="8 11" id="KW-0472">Membrane</keyword>
<protein>
    <recommendedName>
        <fullName evidence="2">Type II secretion system protein H</fullName>
    </recommendedName>
    <alternativeName>
        <fullName evidence="10">General secretion pathway protein H</fullName>
    </alternativeName>
</protein>